<dbReference type="EMBL" id="ABEU02000009">
    <property type="status" value="NOT_ANNOTATED_CDS"/>
    <property type="molecule type" value="Genomic_DNA"/>
</dbReference>
<keyword evidence="2" id="KW-1185">Reference proteome</keyword>
<proteinExistence type="predicted"/>
<dbReference type="Proteomes" id="UP000006727">
    <property type="component" value="Chromosome 9"/>
</dbReference>
<dbReference type="AlphaFoldDB" id="A0A7I4ENJ0"/>
<dbReference type="EnsemblPlants" id="Pp3c9_18840V3.2">
    <property type="protein sequence ID" value="Pp3c9_18840V3.2"/>
    <property type="gene ID" value="Pp3c9_18840"/>
</dbReference>
<accession>A0A7I4ENJ0</accession>
<sequence>MVPQSCCSHDLEAIAAKRSAVLDSAP</sequence>
<reference evidence="1" key="3">
    <citation type="submission" date="2020-12" db="UniProtKB">
        <authorList>
            <consortium name="EnsemblPlants"/>
        </authorList>
    </citation>
    <scope>IDENTIFICATION</scope>
</reference>
<reference evidence="1 2" key="2">
    <citation type="journal article" date="2018" name="Plant J.">
        <title>The Physcomitrella patens chromosome-scale assembly reveals moss genome structure and evolution.</title>
        <authorList>
            <person name="Lang D."/>
            <person name="Ullrich K.K."/>
            <person name="Murat F."/>
            <person name="Fuchs J."/>
            <person name="Jenkins J."/>
            <person name="Haas F.B."/>
            <person name="Piednoel M."/>
            <person name="Gundlach H."/>
            <person name="Van Bel M."/>
            <person name="Meyberg R."/>
            <person name="Vives C."/>
            <person name="Morata J."/>
            <person name="Symeonidi A."/>
            <person name="Hiss M."/>
            <person name="Muchero W."/>
            <person name="Kamisugi Y."/>
            <person name="Saleh O."/>
            <person name="Blanc G."/>
            <person name="Decker E.L."/>
            <person name="van Gessel N."/>
            <person name="Grimwood J."/>
            <person name="Hayes R.D."/>
            <person name="Graham S.W."/>
            <person name="Gunter L.E."/>
            <person name="McDaniel S.F."/>
            <person name="Hoernstein S.N.W."/>
            <person name="Larsson A."/>
            <person name="Li F.W."/>
            <person name="Perroud P.F."/>
            <person name="Phillips J."/>
            <person name="Ranjan P."/>
            <person name="Rokshar D.S."/>
            <person name="Rothfels C.J."/>
            <person name="Schneider L."/>
            <person name="Shu S."/>
            <person name="Stevenson D.W."/>
            <person name="Thummler F."/>
            <person name="Tillich M."/>
            <person name="Villarreal Aguilar J.C."/>
            <person name="Widiez T."/>
            <person name="Wong G.K."/>
            <person name="Wymore A."/>
            <person name="Zhang Y."/>
            <person name="Zimmer A.D."/>
            <person name="Quatrano R.S."/>
            <person name="Mayer K.F.X."/>
            <person name="Goodstein D."/>
            <person name="Casacuberta J.M."/>
            <person name="Vandepoele K."/>
            <person name="Reski R."/>
            <person name="Cuming A.C."/>
            <person name="Tuskan G.A."/>
            <person name="Maumus F."/>
            <person name="Salse J."/>
            <person name="Schmutz J."/>
            <person name="Rensing S.A."/>
        </authorList>
    </citation>
    <scope>NUCLEOTIDE SEQUENCE [LARGE SCALE GENOMIC DNA]</scope>
    <source>
        <strain evidence="1 2">cv. Gransden 2004</strain>
    </source>
</reference>
<reference evidence="1 2" key="1">
    <citation type="journal article" date="2008" name="Science">
        <title>The Physcomitrella genome reveals evolutionary insights into the conquest of land by plants.</title>
        <authorList>
            <person name="Rensing S."/>
            <person name="Lang D."/>
            <person name="Zimmer A."/>
            <person name="Terry A."/>
            <person name="Salamov A."/>
            <person name="Shapiro H."/>
            <person name="Nishiyama T."/>
            <person name="Perroud P.-F."/>
            <person name="Lindquist E."/>
            <person name="Kamisugi Y."/>
            <person name="Tanahashi T."/>
            <person name="Sakakibara K."/>
            <person name="Fujita T."/>
            <person name="Oishi K."/>
            <person name="Shin-I T."/>
            <person name="Kuroki Y."/>
            <person name="Toyoda A."/>
            <person name="Suzuki Y."/>
            <person name="Hashimoto A."/>
            <person name="Yamaguchi K."/>
            <person name="Sugano A."/>
            <person name="Kohara Y."/>
            <person name="Fujiyama A."/>
            <person name="Anterola A."/>
            <person name="Aoki S."/>
            <person name="Ashton N."/>
            <person name="Barbazuk W.B."/>
            <person name="Barker E."/>
            <person name="Bennetzen J."/>
            <person name="Bezanilla M."/>
            <person name="Blankenship R."/>
            <person name="Cho S.H."/>
            <person name="Dutcher S."/>
            <person name="Estelle M."/>
            <person name="Fawcett J.A."/>
            <person name="Gundlach H."/>
            <person name="Hanada K."/>
            <person name="Heyl A."/>
            <person name="Hicks K.A."/>
            <person name="Hugh J."/>
            <person name="Lohr M."/>
            <person name="Mayer K."/>
            <person name="Melkozernov A."/>
            <person name="Murata T."/>
            <person name="Nelson D."/>
            <person name="Pils B."/>
            <person name="Prigge M."/>
            <person name="Reiss B."/>
            <person name="Renner T."/>
            <person name="Rombauts S."/>
            <person name="Rushton P."/>
            <person name="Sanderfoot A."/>
            <person name="Schween G."/>
            <person name="Shiu S.-H."/>
            <person name="Stueber K."/>
            <person name="Theodoulou F.L."/>
            <person name="Tu H."/>
            <person name="Van de Peer Y."/>
            <person name="Verrier P.J."/>
            <person name="Waters E."/>
            <person name="Wood A."/>
            <person name="Yang L."/>
            <person name="Cove D."/>
            <person name="Cuming A."/>
            <person name="Hasebe M."/>
            <person name="Lucas S."/>
            <person name="Mishler D.B."/>
            <person name="Reski R."/>
            <person name="Grigoriev I."/>
            <person name="Quatrano R.S."/>
            <person name="Boore J.L."/>
        </authorList>
    </citation>
    <scope>NUCLEOTIDE SEQUENCE [LARGE SCALE GENOMIC DNA]</scope>
    <source>
        <strain evidence="1 2">cv. Gransden 2004</strain>
    </source>
</reference>
<name>A0A7I4ENJ0_PHYPA</name>
<dbReference type="Gramene" id="Pp3c9_18840V3.2">
    <property type="protein sequence ID" value="Pp3c9_18840V3.2"/>
    <property type="gene ID" value="Pp3c9_18840"/>
</dbReference>
<organism evidence="1 2">
    <name type="scientific">Physcomitrium patens</name>
    <name type="common">Spreading-leaved earth moss</name>
    <name type="synonym">Physcomitrella patens</name>
    <dbReference type="NCBI Taxonomy" id="3218"/>
    <lineage>
        <taxon>Eukaryota</taxon>
        <taxon>Viridiplantae</taxon>
        <taxon>Streptophyta</taxon>
        <taxon>Embryophyta</taxon>
        <taxon>Bryophyta</taxon>
        <taxon>Bryophytina</taxon>
        <taxon>Bryopsida</taxon>
        <taxon>Funariidae</taxon>
        <taxon>Funariales</taxon>
        <taxon>Funariaceae</taxon>
        <taxon>Physcomitrium</taxon>
    </lineage>
</organism>
<evidence type="ECO:0000313" key="2">
    <source>
        <dbReference type="Proteomes" id="UP000006727"/>
    </source>
</evidence>
<evidence type="ECO:0000313" key="1">
    <source>
        <dbReference type="EnsemblPlants" id="Pp3c9_18840V3.2"/>
    </source>
</evidence>
<protein>
    <submittedName>
        <fullName evidence="1">Uncharacterized protein</fullName>
    </submittedName>
</protein>